<feature type="region of interest" description="Disordered" evidence="1">
    <location>
        <begin position="51"/>
        <end position="100"/>
    </location>
</feature>
<evidence type="ECO:0000313" key="3">
    <source>
        <dbReference type="Proteomes" id="UP001187192"/>
    </source>
</evidence>
<accession>A0AA88AF60</accession>
<proteinExistence type="predicted"/>
<comment type="caution">
    <text evidence="2">The sequence shown here is derived from an EMBL/GenBank/DDBJ whole genome shotgun (WGS) entry which is preliminary data.</text>
</comment>
<protein>
    <submittedName>
        <fullName evidence="2">Uncharacterized protein</fullName>
    </submittedName>
</protein>
<name>A0AA88AF60_FICCA</name>
<gene>
    <name evidence="2" type="ORF">TIFTF001_020566</name>
</gene>
<evidence type="ECO:0000313" key="2">
    <source>
        <dbReference type="EMBL" id="GMN51409.1"/>
    </source>
</evidence>
<keyword evidence="3" id="KW-1185">Reference proteome</keyword>
<dbReference type="AlphaFoldDB" id="A0AA88AF60"/>
<sequence length="100" mass="10937">MTGRRSPATEKIRVGRSKMRPDLTIGDIHLLSSTPPPIDRERSRHQTLATHTLAKSQAQPEFKSRGGNPNMDRDGEFHCKSNGMAAPHGGSCNGDSPKFD</sequence>
<organism evidence="2 3">
    <name type="scientific">Ficus carica</name>
    <name type="common">Common fig</name>
    <dbReference type="NCBI Taxonomy" id="3494"/>
    <lineage>
        <taxon>Eukaryota</taxon>
        <taxon>Viridiplantae</taxon>
        <taxon>Streptophyta</taxon>
        <taxon>Embryophyta</taxon>
        <taxon>Tracheophyta</taxon>
        <taxon>Spermatophyta</taxon>
        <taxon>Magnoliopsida</taxon>
        <taxon>eudicotyledons</taxon>
        <taxon>Gunneridae</taxon>
        <taxon>Pentapetalae</taxon>
        <taxon>rosids</taxon>
        <taxon>fabids</taxon>
        <taxon>Rosales</taxon>
        <taxon>Moraceae</taxon>
        <taxon>Ficeae</taxon>
        <taxon>Ficus</taxon>
    </lineage>
</organism>
<evidence type="ECO:0000256" key="1">
    <source>
        <dbReference type="SAM" id="MobiDB-lite"/>
    </source>
</evidence>
<dbReference type="Proteomes" id="UP001187192">
    <property type="component" value="Unassembled WGS sequence"/>
</dbReference>
<feature type="region of interest" description="Disordered" evidence="1">
    <location>
        <begin position="1"/>
        <end position="20"/>
    </location>
</feature>
<dbReference type="EMBL" id="BTGU01000037">
    <property type="protein sequence ID" value="GMN51409.1"/>
    <property type="molecule type" value="Genomic_DNA"/>
</dbReference>
<reference evidence="2" key="1">
    <citation type="submission" date="2023-07" db="EMBL/GenBank/DDBJ databases">
        <title>draft genome sequence of fig (Ficus carica).</title>
        <authorList>
            <person name="Takahashi T."/>
            <person name="Nishimura K."/>
        </authorList>
    </citation>
    <scope>NUCLEOTIDE SEQUENCE</scope>
</reference>